<feature type="region of interest" description="Disordered" evidence="4">
    <location>
        <begin position="787"/>
        <end position="825"/>
    </location>
</feature>
<dbReference type="InterPro" id="IPR001525">
    <property type="entry name" value="C5_MeTfrase"/>
</dbReference>
<keyword evidence="3" id="KW-0233">DNA recombination</keyword>
<evidence type="ECO:0000313" key="5">
    <source>
        <dbReference type="EMBL" id="OLP77802.1"/>
    </source>
</evidence>
<evidence type="ECO:0000256" key="4">
    <source>
        <dbReference type="SAM" id="MobiDB-lite"/>
    </source>
</evidence>
<organism evidence="5 6">
    <name type="scientific">Symbiodinium microadriaticum</name>
    <name type="common">Dinoflagellate</name>
    <name type="synonym">Zooxanthella microadriatica</name>
    <dbReference type="NCBI Taxonomy" id="2951"/>
    <lineage>
        <taxon>Eukaryota</taxon>
        <taxon>Sar</taxon>
        <taxon>Alveolata</taxon>
        <taxon>Dinophyceae</taxon>
        <taxon>Suessiales</taxon>
        <taxon>Symbiodiniaceae</taxon>
        <taxon>Symbiodinium</taxon>
    </lineage>
</organism>
<feature type="region of interest" description="Disordered" evidence="4">
    <location>
        <begin position="1009"/>
        <end position="1047"/>
    </location>
</feature>
<dbReference type="GO" id="GO:0008168">
    <property type="term" value="F:methyltransferase activity"/>
    <property type="evidence" value="ECO:0007669"/>
    <property type="project" value="UniProtKB-KW"/>
</dbReference>
<feature type="compositionally biased region" description="Basic and acidic residues" evidence="4">
    <location>
        <begin position="1035"/>
        <end position="1047"/>
    </location>
</feature>
<sequence length="1293" mass="140059">MACTVAALEFAHRRLASIAVLSGLEAAEVYDRMFERLRHALLLVHSYAPRDDAATLLPLLDLMTSLQVDSMEPVGTGVIAQQGNGLAMAGAAMDKEVTVILSSKVPLAIILPLQEGPETLAVAALTRLLRTVGQEALLAGEPSNRALALEELDREVLAKTTMGPYESSLLVWCRLCAQWEVPAFPLDERNVRAVAASLKRGRYRSSEQYFSAAASFQVRRLHLAVPSHVRAIIRDCIRSVHRGLGPSALKDSFDLRALSSAVVEGSEFQAFSWSDLPSAVDALLVAAYFCMREIEMASASSSHLYFQHGQLHMLLPAHKSASHCALGTPVPGISSALRFSRLVWTLAGCRFFPDDRGKALSKSDKIAAIRDTLRRAGVQTTRQDEAGLQVERFTGHVLRVAGTQHLYLLGLRFDMVQLHGRWSSLAIQKYLQAAPLLLVPGTVARALSSGQPTEPARVERQPMIVDSSASSRAPQAAAEQAQPAVQSCLPARGDSDLAALRLQFSDFRDRQSQERTLIVNARSKRAHLPDDGEASNRPELWATACGILYGNTRFFRTSSSRPEWPRCKRCFPAQGQGSSAHEDAEDLGLPVTSPLRVPGIMIVAGEQVLALPRVGGGIHGWRWSPVIAERVGEMHLTGETVATSAKRGLVGAWCQLGLSAQLLFAVREGLCHSSFACSVLIVGDSQIFGSELEPGFGCASRMDLEAVADAAGAGTEVRKYLKLRGVTSAGTLAMLAPDEATYRDIVIAPLLSGFGEGADKIELSDTDRPIAAAVLLFMRKLAVDSHSGTQASPSPGAATLPTSSGPSGLSSSAKDSDKVPRTLPPGVWTEQIQKFEAVQIHGRHRVFPQQRLLGAESSLAKLWHQLKVTRDFSPLPLGEIMSRRSFDATGAVNALSKRKLSKELIVDVDRDRLVAEDAEDSWEPRSMLAVIDALEASRWAYILLEFGHEFDVCALFDDFIHKARQRPQQLDSFRSYYESASWKLCRELRAGRTFAEAVSAVREDLHLFQEVMSRPPPTQGKASGGKGDPNKKRKQFDESPKKDEDKRLGEVAEVAATILGIRELRDPWHNGVSRIAWATDLASIGQFGLLVAARGGSDSSSPTLPSSVIHLDFFSGVGSASLAIQRLGVSIRHVMSWEIDEAAMSVARKCTRRTTKSQRGSLLDDTPAAVAEAIEKIPGGAADLIVITSAAPCPDFSRIRSDGAPGRAGPSGNLFVRFTVFLQSLLNLLPGRRACLLAENVVMHNPADTQWFSKQLDAEAVLADALARFIGHASGGRGPTGLRPAIILARLRR</sequence>
<dbReference type="Pfam" id="PF00145">
    <property type="entry name" value="DNA_methylase"/>
    <property type="match status" value="1"/>
</dbReference>
<dbReference type="GO" id="GO:0032259">
    <property type="term" value="P:methylation"/>
    <property type="evidence" value="ECO:0007669"/>
    <property type="project" value="UniProtKB-KW"/>
</dbReference>
<dbReference type="Gene3D" id="3.40.50.150">
    <property type="entry name" value="Vaccinia Virus protein VP39"/>
    <property type="match status" value="1"/>
</dbReference>
<dbReference type="GO" id="GO:0006310">
    <property type="term" value="P:DNA recombination"/>
    <property type="evidence" value="ECO:0007669"/>
    <property type="project" value="UniProtKB-KW"/>
</dbReference>
<keyword evidence="2" id="KW-0808">Transferase</keyword>
<keyword evidence="6" id="KW-1185">Reference proteome</keyword>
<protein>
    <submittedName>
        <fullName evidence="5">Uncharacterized protein</fullName>
    </submittedName>
</protein>
<evidence type="ECO:0000256" key="3">
    <source>
        <dbReference type="ARBA" id="ARBA00023172"/>
    </source>
</evidence>
<dbReference type="InterPro" id="IPR013762">
    <property type="entry name" value="Integrase-like_cat_sf"/>
</dbReference>
<dbReference type="SUPFAM" id="SSF56349">
    <property type="entry name" value="DNA breaking-rejoining enzymes"/>
    <property type="match status" value="1"/>
</dbReference>
<dbReference type="OrthoDB" id="438737at2759"/>
<comment type="caution">
    <text evidence="5">The sequence shown here is derived from an EMBL/GenBank/DDBJ whole genome shotgun (WGS) entry which is preliminary data.</text>
</comment>
<dbReference type="InterPro" id="IPR011010">
    <property type="entry name" value="DNA_brk_join_enz"/>
</dbReference>
<accession>A0A1Q9C4F5</accession>
<feature type="compositionally biased region" description="Low complexity" evidence="4">
    <location>
        <begin position="799"/>
        <end position="812"/>
    </location>
</feature>
<dbReference type="InterPro" id="IPR029063">
    <property type="entry name" value="SAM-dependent_MTases_sf"/>
</dbReference>
<dbReference type="GO" id="GO:0003677">
    <property type="term" value="F:DNA binding"/>
    <property type="evidence" value="ECO:0007669"/>
    <property type="project" value="InterPro"/>
</dbReference>
<dbReference type="Proteomes" id="UP000186817">
    <property type="component" value="Unassembled WGS sequence"/>
</dbReference>
<keyword evidence="1" id="KW-0489">Methyltransferase</keyword>
<dbReference type="SUPFAM" id="SSF53335">
    <property type="entry name" value="S-adenosyl-L-methionine-dependent methyltransferases"/>
    <property type="match status" value="1"/>
</dbReference>
<dbReference type="Gene3D" id="1.10.443.10">
    <property type="entry name" value="Intergrase catalytic core"/>
    <property type="match status" value="1"/>
</dbReference>
<evidence type="ECO:0000256" key="1">
    <source>
        <dbReference type="ARBA" id="ARBA00022603"/>
    </source>
</evidence>
<evidence type="ECO:0000256" key="2">
    <source>
        <dbReference type="ARBA" id="ARBA00022679"/>
    </source>
</evidence>
<evidence type="ECO:0000313" key="6">
    <source>
        <dbReference type="Proteomes" id="UP000186817"/>
    </source>
</evidence>
<proteinExistence type="predicted"/>
<gene>
    <name evidence="5" type="ORF">AK812_SmicGene42098</name>
</gene>
<reference evidence="5 6" key="1">
    <citation type="submission" date="2016-02" db="EMBL/GenBank/DDBJ databases">
        <title>Genome analysis of coral dinoflagellate symbionts highlights evolutionary adaptations to a symbiotic lifestyle.</title>
        <authorList>
            <person name="Aranda M."/>
            <person name="Li Y."/>
            <person name="Liew Y.J."/>
            <person name="Baumgarten S."/>
            <person name="Simakov O."/>
            <person name="Wilson M."/>
            <person name="Piel J."/>
            <person name="Ashoor H."/>
            <person name="Bougouffa S."/>
            <person name="Bajic V.B."/>
            <person name="Ryu T."/>
            <person name="Ravasi T."/>
            <person name="Bayer T."/>
            <person name="Micklem G."/>
            <person name="Kim H."/>
            <person name="Bhak J."/>
            <person name="Lajeunesse T.C."/>
            <person name="Voolstra C.R."/>
        </authorList>
    </citation>
    <scope>NUCLEOTIDE SEQUENCE [LARGE SCALE GENOMIC DNA]</scope>
    <source>
        <strain evidence="5 6">CCMP2467</strain>
    </source>
</reference>
<dbReference type="GO" id="GO:0015074">
    <property type="term" value="P:DNA integration"/>
    <property type="evidence" value="ECO:0007669"/>
    <property type="project" value="InterPro"/>
</dbReference>
<name>A0A1Q9C4F5_SYMMI</name>
<dbReference type="EMBL" id="LSRX01001709">
    <property type="protein sequence ID" value="OLP77802.1"/>
    <property type="molecule type" value="Genomic_DNA"/>
</dbReference>